<feature type="compositionally biased region" description="Basic residues" evidence="1">
    <location>
        <begin position="65"/>
        <end position="78"/>
    </location>
</feature>
<proteinExistence type="predicted"/>
<accession>A0A8R7TRR4</accession>
<dbReference type="Gramene" id="TuG1812G0300000522.01.T01">
    <property type="protein sequence ID" value="TuG1812G0300000522.01.T01.cds446872"/>
    <property type="gene ID" value="TuG1812G0300000522.01"/>
</dbReference>
<name>A0A8R7TRR4_TRIUA</name>
<sequence length="169" mass="21602">MGLRHRNRFHRLCHRRFHHFYHRPRRHHYRKHLHLYRRHHRHYSPRWIQIRCRHLSQSQRSQPGSRRRRRRPLHHRRRHRNHLRLYSHHHHHNLMILGSSGQSLSRCRTQRHTQYHYTLTNHPRFRRLQHLHGFLRFHSEQLPGHSRFLRRRRSPLLHPLRLQCLFPGN</sequence>
<dbReference type="Proteomes" id="UP000015106">
    <property type="component" value="Chromosome 3"/>
</dbReference>
<evidence type="ECO:0000313" key="3">
    <source>
        <dbReference type="Proteomes" id="UP000015106"/>
    </source>
</evidence>
<reference evidence="2" key="3">
    <citation type="submission" date="2022-06" db="UniProtKB">
        <authorList>
            <consortium name="EnsemblPlants"/>
        </authorList>
    </citation>
    <scope>IDENTIFICATION</scope>
</reference>
<keyword evidence="3" id="KW-1185">Reference proteome</keyword>
<evidence type="ECO:0000256" key="1">
    <source>
        <dbReference type="SAM" id="MobiDB-lite"/>
    </source>
</evidence>
<dbReference type="AlphaFoldDB" id="A0A8R7TRR4"/>
<organism evidence="2 3">
    <name type="scientific">Triticum urartu</name>
    <name type="common">Red wild einkorn</name>
    <name type="synonym">Crithodium urartu</name>
    <dbReference type="NCBI Taxonomy" id="4572"/>
    <lineage>
        <taxon>Eukaryota</taxon>
        <taxon>Viridiplantae</taxon>
        <taxon>Streptophyta</taxon>
        <taxon>Embryophyta</taxon>
        <taxon>Tracheophyta</taxon>
        <taxon>Spermatophyta</taxon>
        <taxon>Magnoliopsida</taxon>
        <taxon>Liliopsida</taxon>
        <taxon>Poales</taxon>
        <taxon>Poaceae</taxon>
        <taxon>BOP clade</taxon>
        <taxon>Pooideae</taxon>
        <taxon>Triticodae</taxon>
        <taxon>Triticeae</taxon>
        <taxon>Triticinae</taxon>
        <taxon>Triticum</taxon>
    </lineage>
</organism>
<reference evidence="3" key="1">
    <citation type="journal article" date="2013" name="Nature">
        <title>Draft genome of the wheat A-genome progenitor Triticum urartu.</title>
        <authorList>
            <person name="Ling H.Q."/>
            <person name="Zhao S."/>
            <person name="Liu D."/>
            <person name="Wang J."/>
            <person name="Sun H."/>
            <person name="Zhang C."/>
            <person name="Fan H."/>
            <person name="Li D."/>
            <person name="Dong L."/>
            <person name="Tao Y."/>
            <person name="Gao C."/>
            <person name="Wu H."/>
            <person name="Li Y."/>
            <person name="Cui Y."/>
            <person name="Guo X."/>
            <person name="Zheng S."/>
            <person name="Wang B."/>
            <person name="Yu K."/>
            <person name="Liang Q."/>
            <person name="Yang W."/>
            <person name="Lou X."/>
            <person name="Chen J."/>
            <person name="Feng M."/>
            <person name="Jian J."/>
            <person name="Zhang X."/>
            <person name="Luo G."/>
            <person name="Jiang Y."/>
            <person name="Liu J."/>
            <person name="Wang Z."/>
            <person name="Sha Y."/>
            <person name="Zhang B."/>
            <person name="Wu H."/>
            <person name="Tang D."/>
            <person name="Shen Q."/>
            <person name="Xue P."/>
            <person name="Zou S."/>
            <person name="Wang X."/>
            <person name="Liu X."/>
            <person name="Wang F."/>
            <person name="Yang Y."/>
            <person name="An X."/>
            <person name="Dong Z."/>
            <person name="Zhang K."/>
            <person name="Zhang X."/>
            <person name="Luo M.C."/>
            <person name="Dvorak J."/>
            <person name="Tong Y."/>
            <person name="Wang J."/>
            <person name="Yang H."/>
            <person name="Li Z."/>
            <person name="Wang D."/>
            <person name="Zhang A."/>
            <person name="Wang J."/>
        </authorList>
    </citation>
    <scope>NUCLEOTIDE SEQUENCE</scope>
    <source>
        <strain evidence="3">cv. G1812</strain>
    </source>
</reference>
<evidence type="ECO:0000313" key="2">
    <source>
        <dbReference type="EnsemblPlants" id="TuG1812G0300000522.01.T01.cds446872"/>
    </source>
</evidence>
<feature type="region of interest" description="Disordered" evidence="1">
    <location>
        <begin position="54"/>
        <end position="78"/>
    </location>
</feature>
<feature type="compositionally biased region" description="Low complexity" evidence="1">
    <location>
        <begin position="55"/>
        <end position="64"/>
    </location>
</feature>
<dbReference type="EnsemblPlants" id="TuG1812G0300000522.01.T01">
    <property type="protein sequence ID" value="TuG1812G0300000522.01.T01.cds446872"/>
    <property type="gene ID" value="TuG1812G0300000522.01"/>
</dbReference>
<protein>
    <submittedName>
        <fullName evidence="2">Uncharacterized protein</fullName>
    </submittedName>
</protein>
<reference evidence="2" key="2">
    <citation type="submission" date="2018-03" db="EMBL/GenBank/DDBJ databases">
        <title>The Triticum urartu genome reveals the dynamic nature of wheat genome evolution.</title>
        <authorList>
            <person name="Ling H."/>
            <person name="Ma B."/>
            <person name="Shi X."/>
            <person name="Liu H."/>
            <person name="Dong L."/>
            <person name="Sun H."/>
            <person name="Cao Y."/>
            <person name="Gao Q."/>
            <person name="Zheng S."/>
            <person name="Li Y."/>
            <person name="Yu Y."/>
            <person name="Du H."/>
            <person name="Qi M."/>
            <person name="Li Y."/>
            <person name="Yu H."/>
            <person name="Cui Y."/>
            <person name="Wang N."/>
            <person name="Chen C."/>
            <person name="Wu H."/>
            <person name="Zhao Y."/>
            <person name="Zhang J."/>
            <person name="Li Y."/>
            <person name="Zhou W."/>
            <person name="Zhang B."/>
            <person name="Hu W."/>
            <person name="Eijk M."/>
            <person name="Tang J."/>
            <person name="Witsenboer H."/>
            <person name="Zhao S."/>
            <person name="Li Z."/>
            <person name="Zhang A."/>
            <person name="Wang D."/>
            <person name="Liang C."/>
        </authorList>
    </citation>
    <scope>NUCLEOTIDE SEQUENCE [LARGE SCALE GENOMIC DNA]</scope>
    <source>
        <strain evidence="2">cv. G1812</strain>
    </source>
</reference>